<keyword evidence="2" id="KW-1185">Reference proteome</keyword>
<dbReference type="EMBL" id="BNAQ01000009">
    <property type="protein sequence ID" value="GHH25204.1"/>
    <property type="molecule type" value="Genomic_DNA"/>
</dbReference>
<evidence type="ECO:0000313" key="1">
    <source>
        <dbReference type="EMBL" id="GHH25204.1"/>
    </source>
</evidence>
<gene>
    <name evidence="1" type="ORF">GCM10008023_38250</name>
</gene>
<comment type="caution">
    <text evidence="1">The sequence shown here is derived from an EMBL/GenBank/DDBJ whole genome shotgun (WGS) entry which is preliminary data.</text>
</comment>
<organism evidence="1 2">
    <name type="scientific">Sphingomonas glacialis</name>
    <dbReference type="NCBI Taxonomy" id="658225"/>
    <lineage>
        <taxon>Bacteria</taxon>
        <taxon>Pseudomonadati</taxon>
        <taxon>Pseudomonadota</taxon>
        <taxon>Alphaproteobacteria</taxon>
        <taxon>Sphingomonadales</taxon>
        <taxon>Sphingomonadaceae</taxon>
        <taxon>Sphingomonas</taxon>
    </lineage>
</organism>
<name>A0ABQ3LUP0_9SPHN</name>
<evidence type="ECO:0000313" key="2">
    <source>
        <dbReference type="Proteomes" id="UP000652430"/>
    </source>
</evidence>
<reference evidence="2" key="1">
    <citation type="journal article" date="2019" name="Int. J. Syst. Evol. Microbiol.">
        <title>The Global Catalogue of Microorganisms (GCM) 10K type strain sequencing project: providing services to taxonomists for standard genome sequencing and annotation.</title>
        <authorList>
            <consortium name="The Broad Institute Genomics Platform"/>
            <consortium name="The Broad Institute Genome Sequencing Center for Infectious Disease"/>
            <person name="Wu L."/>
            <person name="Ma J."/>
        </authorList>
    </citation>
    <scope>NUCLEOTIDE SEQUENCE [LARGE SCALE GENOMIC DNA]</scope>
    <source>
        <strain evidence="2">CGMCC 1.8957</strain>
    </source>
</reference>
<sequence>MIRISASIKLLGGVDKFEPVSSGGDMDHAEEAFGELVVAGGDGAVDFEAAEEAFDMIAFLVERPVVFDLDPAV</sequence>
<dbReference type="Proteomes" id="UP000652430">
    <property type="component" value="Unassembled WGS sequence"/>
</dbReference>
<proteinExistence type="predicted"/>
<protein>
    <submittedName>
        <fullName evidence="1">Uncharacterized protein</fullName>
    </submittedName>
</protein>
<accession>A0ABQ3LUP0</accession>